<dbReference type="EMBL" id="CAKOGL010000023">
    <property type="protein sequence ID" value="CAH2100759.1"/>
    <property type="molecule type" value="Genomic_DNA"/>
</dbReference>
<name>A0AAU9UM80_EUPED</name>
<keyword evidence="3" id="KW-1185">Reference proteome</keyword>
<evidence type="ECO:0000313" key="2">
    <source>
        <dbReference type="EMBL" id="CAH2100759.1"/>
    </source>
</evidence>
<feature type="compositionally biased region" description="Basic residues" evidence="1">
    <location>
        <begin position="31"/>
        <end position="46"/>
    </location>
</feature>
<proteinExistence type="predicted"/>
<evidence type="ECO:0000256" key="1">
    <source>
        <dbReference type="SAM" id="MobiDB-lite"/>
    </source>
</evidence>
<reference evidence="2" key="1">
    <citation type="submission" date="2022-03" db="EMBL/GenBank/DDBJ databases">
        <authorList>
            <person name="Tunstrom K."/>
        </authorList>
    </citation>
    <scope>NUCLEOTIDE SEQUENCE</scope>
</reference>
<dbReference type="Proteomes" id="UP001153954">
    <property type="component" value="Unassembled WGS sequence"/>
</dbReference>
<dbReference type="AlphaFoldDB" id="A0AAU9UM80"/>
<comment type="caution">
    <text evidence="2">The sequence shown here is derived from an EMBL/GenBank/DDBJ whole genome shotgun (WGS) entry which is preliminary data.</text>
</comment>
<sequence>MKRLEKGIKETEKNEKKNKGKTNLETEKQPKQKLRNLLKKGRKRKIPILYKPKESDSSDSDSSGSLCLDSDEGGSSPMPSSSDESLPDEIEPTTIDPRLEMYYAVYYDLDWYVGRVIDFPDEGLCKVKFLKKVLNNFKWPVHDDIQTVANKFVFYGPGQSMMTFKLWQTSLCSMDQLN</sequence>
<accession>A0AAU9UM80</accession>
<feature type="compositionally biased region" description="Basic and acidic residues" evidence="1">
    <location>
        <begin position="1"/>
        <end position="30"/>
    </location>
</feature>
<gene>
    <name evidence="2" type="ORF">EEDITHA_LOCUS15584</name>
</gene>
<feature type="compositionally biased region" description="Low complexity" evidence="1">
    <location>
        <begin position="60"/>
        <end position="84"/>
    </location>
</feature>
<feature type="region of interest" description="Disordered" evidence="1">
    <location>
        <begin position="1"/>
        <end position="91"/>
    </location>
</feature>
<organism evidence="2 3">
    <name type="scientific">Euphydryas editha</name>
    <name type="common">Edith's checkerspot</name>
    <dbReference type="NCBI Taxonomy" id="104508"/>
    <lineage>
        <taxon>Eukaryota</taxon>
        <taxon>Metazoa</taxon>
        <taxon>Ecdysozoa</taxon>
        <taxon>Arthropoda</taxon>
        <taxon>Hexapoda</taxon>
        <taxon>Insecta</taxon>
        <taxon>Pterygota</taxon>
        <taxon>Neoptera</taxon>
        <taxon>Endopterygota</taxon>
        <taxon>Lepidoptera</taxon>
        <taxon>Glossata</taxon>
        <taxon>Ditrysia</taxon>
        <taxon>Papilionoidea</taxon>
        <taxon>Nymphalidae</taxon>
        <taxon>Nymphalinae</taxon>
        <taxon>Euphydryas</taxon>
    </lineage>
</organism>
<protein>
    <submittedName>
        <fullName evidence="2">Uncharacterized protein</fullName>
    </submittedName>
</protein>
<evidence type="ECO:0000313" key="3">
    <source>
        <dbReference type="Proteomes" id="UP001153954"/>
    </source>
</evidence>